<dbReference type="AlphaFoldDB" id="A0A6N7Z9F8"/>
<name>A0A6N7Z9F8_9PSEU</name>
<accession>A0A6N7Z9F8</accession>
<dbReference type="Pfam" id="PF01872">
    <property type="entry name" value="RibD_C"/>
    <property type="match status" value="1"/>
</dbReference>
<dbReference type="EMBL" id="WMBA01000066">
    <property type="protein sequence ID" value="MTD58364.1"/>
    <property type="molecule type" value="Genomic_DNA"/>
</dbReference>
<organism evidence="2 3">
    <name type="scientific">Amycolatopsis pithecellobii</name>
    <dbReference type="NCBI Taxonomy" id="664692"/>
    <lineage>
        <taxon>Bacteria</taxon>
        <taxon>Bacillati</taxon>
        <taxon>Actinomycetota</taxon>
        <taxon>Actinomycetes</taxon>
        <taxon>Pseudonocardiales</taxon>
        <taxon>Pseudonocardiaceae</taxon>
        <taxon>Amycolatopsis</taxon>
    </lineage>
</organism>
<dbReference type="RefSeq" id="WP_312868854.1">
    <property type="nucleotide sequence ID" value="NZ_WMBA01000066.1"/>
</dbReference>
<dbReference type="InterPro" id="IPR024072">
    <property type="entry name" value="DHFR-like_dom_sf"/>
</dbReference>
<dbReference type="Gene3D" id="3.40.430.10">
    <property type="entry name" value="Dihydrofolate Reductase, subunit A"/>
    <property type="match status" value="1"/>
</dbReference>
<proteinExistence type="predicted"/>
<dbReference type="SUPFAM" id="SSF53597">
    <property type="entry name" value="Dihydrofolate reductase-like"/>
    <property type="match status" value="1"/>
</dbReference>
<protein>
    <submittedName>
        <fullName evidence="2">Dihydrofolate reductase</fullName>
    </submittedName>
</protein>
<dbReference type="GO" id="GO:0009231">
    <property type="term" value="P:riboflavin biosynthetic process"/>
    <property type="evidence" value="ECO:0007669"/>
    <property type="project" value="InterPro"/>
</dbReference>
<evidence type="ECO:0000313" key="3">
    <source>
        <dbReference type="Proteomes" id="UP000440096"/>
    </source>
</evidence>
<reference evidence="2 3" key="1">
    <citation type="submission" date="2019-11" db="EMBL/GenBank/DDBJ databases">
        <title>Draft genome of Amycolatopsis RM579.</title>
        <authorList>
            <person name="Duangmal K."/>
            <person name="Mingma R."/>
        </authorList>
    </citation>
    <scope>NUCLEOTIDE SEQUENCE [LARGE SCALE GENOMIC DNA]</scope>
    <source>
        <strain evidence="2 3">RM579</strain>
    </source>
</reference>
<keyword evidence="3" id="KW-1185">Reference proteome</keyword>
<gene>
    <name evidence="2" type="ORF">GKO32_30930</name>
</gene>
<dbReference type="InterPro" id="IPR002734">
    <property type="entry name" value="RibDG_C"/>
</dbReference>
<dbReference type="Proteomes" id="UP000440096">
    <property type="component" value="Unassembled WGS sequence"/>
</dbReference>
<dbReference type="InterPro" id="IPR050765">
    <property type="entry name" value="Riboflavin_Biosynth_HTPR"/>
</dbReference>
<sequence length="199" mass="21497">MSEVVCDITISLDGYAAGPEQSREDPLGKGGEGLHTWMFETPEENRAELDGILSAGAYIMGRNMFGPIRGEWDVDWTGWWGDEPPYHGPVFVLTHYPREPLTMAGGTTFTFVTDGIESALDQARDAAGEANVAIAGGPSTVDQYLSAGLLDELRLHVTPILLGGGERLFARVPALRLRPTSARSASLVTHAVYRIPRAS</sequence>
<dbReference type="GO" id="GO:0008703">
    <property type="term" value="F:5-amino-6-(5-phosphoribosylamino)uracil reductase activity"/>
    <property type="evidence" value="ECO:0007669"/>
    <property type="project" value="InterPro"/>
</dbReference>
<feature type="domain" description="Bacterial bifunctional deaminase-reductase C-terminal" evidence="1">
    <location>
        <begin position="4"/>
        <end position="183"/>
    </location>
</feature>
<comment type="caution">
    <text evidence="2">The sequence shown here is derived from an EMBL/GenBank/DDBJ whole genome shotgun (WGS) entry which is preliminary data.</text>
</comment>
<dbReference type="PANTHER" id="PTHR38011">
    <property type="entry name" value="DIHYDROFOLATE REDUCTASE FAMILY PROTEIN (AFU_ORTHOLOGUE AFUA_8G06820)"/>
    <property type="match status" value="1"/>
</dbReference>
<evidence type="ECO:0000259" key="1">
    <source>
        <dbReference type="Pfam" id="PF01872"/>
    </source>
</evidence>
<evidence type="ECO:0000313" key="2">
    <source>
        <dbReference type="EMBL" id="MTD58364.1"/>
    </source>
</evidence>
<dbReference type="PANTHER" id="PTHR38011:SF12">
    <property type="entry name" value="BIFUNCTIONAL DEAMINASE-REDUCTASE DOMAIN PROTEIN"/>
    <property type="match status" value="1"/>
</dbReference>